<reference evidence="2" key="1">
    <citation type="journal article" date="2019" name="Int. J. Syst. Evol. Microbiol.">
        <title>The Global Catalogue of Microorganisms (GCM) 10K type strain sequencing project: providing services to taxonomists for standard genome sequencing and annotation.</title>
        <authorList>
            <consortium name="The Broad Institute Genomics Platform"/>
            <consortium name="The Broad Institute Genome Sequencing Center for Infectious Disease"/>
            <person name="Wu L."/>
            <person name="Ma J."/>
        </authorList>
    </citation>
    <scope>NUCLEOTIDE SEQUENCE [LARGE SCALE GENOMIC DNA]</scope>
    <source>
        <strain evidence="2">CGMCC 1.18578</strain>
    </source>
</reference>
<name>A0ABW0R0V2_9BACL</name>
<comment type="caution">
    <text evidence="1">The sequence shown here is derived from an EMBL/GenBank/DDBJ whole genome shotgun (WGS) entry which is preliminary data.</text>
</comment>
<accession>A0ABW0R0V2</accession>
<evidence type="ECO:0000313" key="1">
    <source>
        <dbReference type="EMBL" id="MFC5530849.1"/>
    </source>
</evidence>
<keyword evidence="2" id="KW-1185">Reference proteome</keyword>
<protein>
    <submittedName>
        <fullName evidence="1">Uncharacterized protein</fullName>
    </submittedName>
</protein>
<evidence type="ECO:0000313" key="2">
    <source>
        <dbReference type="Proteomes" id="UP001596108"/>
    </source>
</evidence>
<proteinExistence type="predicted"/>
<dbReference type="EMBL" id="JBHSNC010000048">
    <property type="protein sequence ID" value="MFC5530849.1"/>
    <property type="molecule type" value="Genomic_DNA"/>
</dbReference>
<dbReference type="RefSeq" id="WP_378112792.1">
    <property type="nucleotide sequence ID" value="NZ_JBHSNC010000048.1"/>
</dbReference>
<gene>
    <name evidence="1" type="ORF">ACFPQ4_15580</name>
</gene>
<organism evidence="1 2">
    <name type="scientific">Cohnella yongneupensis</name>
    <dbReference type="NCBI Taxonomy" id="425006"/>
    <lineage>
        <taxon>Bacteria</taxon>
        <taxon>Bacillati</taxon>
        <taxon>Bacillota</taxon>
        <taxon>Bacilli</taxon>
        <taxon>Bacillales</taxon>
        <taxon>Paenibacillaceae</taxon>
        <taxon>Cohnella</taxon>
    </lineage>
</organism>
<sequence>MRQLLMTVLLLLTVVGLYTNLVSGEGGTKAQLSSSSTHMAIRIAKMSP</sequence>
<dbReference type="Proteomes" id="UP001596108">
    <property type="component" value="Unassembled WGS sequence"/>
</dbReference>